<gene>
    <name evidence="1" type="ORF">EVAR_45710_1</name>
</gene>
<comment type="caution">
    <text evidence="1">The sequence shown here is derived from an EMBL/GenBank/DDBJ whole genome shotgun (WGS) entry which is preliminary data.</text>
</comment>
<reference evidence="1 2" key="1">
    <citation type="journal article" date="2019" name="Commun. Biol.">
        <title>The bagworm genome reveals a unique fibroin gene that provides high tensile strength.</title>
        <authorList>
            <person name="Kono N."/>
            <person name="Nakamura H."/>
            <person name="Ohtoshi R."/>
            <person name="Tomita M."/>
            <person name="Numata K."/>
            <person name="Arakawa K."/>
        </authorList>
    </citation>
    <scope>NUCLEOTIDE SEQUENCE [LARGE SCALE GENOMIC DNA]</scope>
</reference>
<name>A0A4C1WVD1_EUMVA</name>
<sequence>MSFPEAVPGRATANVCQIGPALGDVSLAKVTDFGAPFRRRRRALYICQRRLEYNLQSAAAEAQSLKAGRRGEHTPVDFRSFPVIFDKR</sequence>
<evidence type="ECO:0000313" key="2">
    <source>
        <dbReference type="Proteomes" id="UP000299102"/>
    </source>
</evidence>
<keyword evidence="2" id="KW-1185">Reference proteome</keyword>
<dbReference type="AlphaFoldDB" id="A0A4C1WVD1"/>
<protein>
    <submittedName>
        <fullName evidence="1">Uncharacterized protein</fullName>
    </submittedName>
</protein>
<evidence type="ECO:0000313" key="1">
    <source>
        <dbReference type="EMBL" id="GBP55388.1"/>
    </source>
</evidence>
<accession>A0A4C1WVD1</accession>
<dbReference type="Proteomes" id="UP000299102">
    <property type="component" value="Unassembled WGS sequence"/>
</dbReference>
<organism evidence="1 2">
    <name type="scientific">Eumeta variegata</name>
    <name type="common">Bagworm moth</name>
    <name type="synonym">Eumeta japonica</name>
    <dbReference type="NCBI Taxonomy" id="151549"/>
    <lineage>
        <taxon>Eukaryota</taxon>
        <taxon>Metazoa</taxon>
        <taxon>Ecdysozoa</taxon>
        <taxon>Arthropoda</taxon>
        <taxon>Hexapoda</taxon>
        <taxon>Insecta</taxon>
        <taxon>Pterygota</taxon>
        <taxon>Neoptera</taxon>
        <taxon>Endopterygota</taxon>
        <taxon>Lepidoptera</taxon>
        <taxon>Glossata</taxon>
        <taxon>Ditrysia</taxon>
        <taxon>Tineoidea</taxon>
        <taxon>Psychidae</taxon>
        <taxon>Oiketicinae</taxon>
        <taxon>Eumeta</taxon>
    </lineage>
</organism>
<proteinExistence type="predicted"/>
<dbReference type="EMBL" id="BGZK01000667">
    <property type="protein sequence ID" value="GBP55388.1"/>
    <property type="molecule type" value="Genomic_DNA"/>
</dbReference>